<reference evidence="1 2" key="2">
    <citation type="journal article" date="2013" name="Biotechnol. Biofuels">
        <title>Global transcriptome analysis of Clostridium thermocellum ATCC 27405 during growth on dilute acid pretreated Populus and switchgrass.</title>
        <authorList>
            <person name="Wilson C.M."/>
            <person name="Rodriguez M.Jr."/>
            <person name="Johnson C.M."/>
            <person name="Martin S.L."/>
            <person name="Chu T.M."/>
            <person name="Wolfinger R.D."/>
            <person name="Hauser L.J."/>
            <person name="Land M.L."/>
            <person name="Klingeman D.M."/>
            <person name="Syed M.H."/>
            <person name="Ragauskas A.J."/>
            <person name="Tschaplinski T.J."/>
            <person name="Mielenz J.R."/>
            <person name="Brown S.D."/>
        </authorList>
    </citation>
    <scope>NUCLEOTIDE SEQUENCE [LARGE SCALE GENOMIC DNA]</scope>
    <source>
        <strain evidence="2">ATCC 27405 / DSM 1237 / JCM 9322 / NBRC 103400 / NCIMB 10682 / NRRL B-4536 / VPI 7372</strain>
    </source>
</reference>
<gene>
    <name evidence="1" type="ordered locus">Cthe_0313</name>
</gene>
<proteinExistence type="predicted"/>
<dbReference type="eggNOG" id="COG3081">
    <property type="taxonomic scope" value="Bacteria"/>
</dbReference>
<sequence length="343" mass="39838">MLPINVKRAIIHVLDKESSEPMLNEFELDIDGDVRYFLEKHITKALGDDEARKAVFKDGRNIIKEVCQKIFTDNDYFIEGSQEIARQLFKAMKTNSSISSTDLVICIYEEEDEENIAILKMDYTVSFIHEVEFVDNKFKISIKKQDISLPGVNQRIQKCAFIRAAQGTGDYDLIILDNQISKKNQDEPVAQFFLETFLGADLVLDSKTCTRIFKKETENWIRSKAKEGETSLEIVREFVNDAIRNEDEIDLDSFSSKVFSDKTDLKEDYISTMREKGLTSDRFEVDKEWVEKKLGKIRLKTESDIEVVIDYEQYNDREKFEIVKNPDGTRNIIIKNIISIMEK</sequence>
<reference evidence="2" key="1">
    <citation type="submission" date="2007-02" db="EMBL/GenBank/DDBJ databases">
        <title>Complete sequence of Clostridium thermocellum ATCC 27405.</title>
        <authorList>
            <consortium name="US DOE Joint Genome Institute"/>
            <person name="Copeland A."/>
            <person name="Lucas S."/>
            <person name="Lapidus A."/>
            <person name="Barry K."/>
            <person name="Detter J.C."/>
            <person name="Glavina del Rio T."/>
            <person name="Hammon N."/>
            <person name="Israni S."/>
            <person name="Dalin E."/>
            <person name="Tice H."/>
            <person name="Pitluck S."/>
            <person name="Chertkov O."/>
            <person name="Brettin T."/>
            <person name="Bruce D."/>
            <person name="Han C."/>
            <person name="Tapia R."/>
            <person name="Gilna P."/>
            <person name="Schmutz J."/>
            <person name="Larimer F."/>
            <person name="Land M."/>
            <person name="Hauser L."/>
            <person name="Kyrpides N."/>
            <person name="Mikhailova N."/>
            <person name="Wu J.H.D."/>
            <person name="Newcomb M."/>
            <person name="Richardson P."/>
        </authorList>
    </citation>
    <scope>NUCLEOTIDE SEQUENCE [LARGE SCALE GENOMIC DNA]</scope>
    <source>
        <strain evidence="2">ATCC 27405 / DSM 1237 / JCM 9322 / NBRC 103400 / NCIMB 10682 / NRRL B-4536 / VPI 7372</strain>
    </source>
</reference>
<evidence type="ECO:0000313" key="1">
    <source>
        <dbReference type="EMBL" id="ABN51551.1"/>
    </source>
</evidence>
<keyword evidence="2" id="KW-1185">Reference proteome</keyword>
<protein>
    <submittedName>
        <fullName evidence="1">37kDa nucleoid-associated protein</fullName>
    </submittedName>
</protein>
<dbReference type="KEGG" id="cth:Cthe_0313"/>
<dbReference type="Pfam" id="PF04245">
    <property type="entry name" value="NA37"/>
    <property type="match status" value="1"/>
</dbReference>
<dbReference type="InterPro" id="IPR007358">
    <property type="entry name" value="Nucleoid_associated_NdpA"/>
</dbReference>
<organism evidence="1 2">
    <name type="scientific">Acetivibrio thermocellus (strain ATCC 27405 / DSM 1237 / JCM 9322 / NBRC 103400 / NCIMB 10682 / NRRL B-4536 / VPI 7372)</name>
    <name type="common">Clostridium thermocellum</name>
    <dbReference type="NCBI Taxonomy" id="203119"/>
    <lineage>
        <taxon>Bacteria</taxon>
        <taxon>Bacillati</taxon>
        <taxon>Bacillota</taxon>
        <taxon>Clostridia</taxon>
        <taxon>Eubacteriales</taxon>
        <taxon>Oscillospiraceae</taxon>
        <taxon>Acetivibrio</taxon>
    </lineage>
</organism>
<dbReference type="EMBL" id="CP000568">
    <property type="protein sequence ID" value="ABN51551.1"/>
    <property type="molecule type" value="Genomic_DNA"/>
</dbReference>
<dbReference type="Proteomes" id="UP000002145">
    <property type="component" value="Chromosome"/>
</dbReference>
<dbReference type="AlphaFoldDB" id="A3DC72"/>
<dbReference type="STRING" id="203119.Cthe_0313"/>
<dbReference type="HOGENOM" id="CLU_069338_0_0_9"/>
<accession>A3DC72</accession>
<evidence type="ECO:0000313" key="2">
    <source>
        <dbReference type="Proteomes" id="UP000002145"/>
    </source>
</evidence>
<dbReference type="GO" id="GO:0009295">
    <property type="term" value="C:nucleoid"/>
    <property type="evidence" value="ECO:0007669"/>
    <property type="project" value="InterPro"/>
</dbReference>
<name>A3DC72_ACET2</name>